<dbReference type="Proteomes" id="UP000594261">
    <property type="component" value="Chromosome 6"/>
</dbReference>
<reference evidence="1" key="2">
    <citation type="submission" date="2021-01" db="UniProtKB">
        <authorList>
            <consortium name="EnsemblPlants"/>
        </authorList>
    </citation>
    <scope>IDENTIFICATION</scope>
</reference>
<dbReference type="InterPro" id="IPR011009">
    <property type="entry name" value="Kinase-like_dom_sf"/>
</dbReference>
<dbReference type="Gene3D" id="1.10.510.10">
    <property type="entry name" value="Transferase(Phosphotransferase) domain 1"/>
    <property type="match status" value="1"/>
</dbReference>
<dbReference type="AlphaFoldDB" id="A0A7N2LYE2"/>
<reference evidence="1 2" key="1">
    <citation type="journal article" date="2016" name="G3 (Bethesda)">
        <title>First Draft Assembly and Annotation of the Genome of a California Endemic Oak Quercus lobata Nee (Fagaceae).</title>
        <authorList>
            <person name="Sork V.L."/>
            <person name="Fitz-Gibbon S.T."/>
            <person name="Puiu D."/>
            <person name="Crepeau M."/>
            <person name="Gugger P.F."/>
            <person name="Sherman R."/>
            <person name="Stevens K."/>
            <person name="Langley C.H."/>
            <person name="Pellegrini M."/>
            <person name="Salzberg S.L."/>
        </authorList>
    </citation>
    <scope>NUCLEOTIDE SEQUENCE [LARGE SCALE GENOMIC DNA]</scope>
    <source>
        <strain evidence="1 2">cv. SW786</strain>
    </source>
</reference>
<evidence type="ECO:0000313" key="2">
    <source>
        <dbReference type="Proteomes" id="UP000594261"/>
    </source>
</evidence>
<protein>
    <recommendedName>
        <fullName evidence="3">Serine-threonine/tyrosine-protein kinase catalytic domain-containing protein</fullName>
    </recommendedName>
</protein>
<evidence type="ECO:0000313" key="1">
    <source>
        <dbReference type="EnsemblPlants" id="QL06p018610:mrna"/>
    </source>
</evidence>
<sequence>MALEYISHGFYSMKLDVFSFGILVLEIAWTNWSQGTASNLINQPLGNGSRNEITRCILIGLLRVQENVAYRPIMASIVQMLNSDSSSLPTPARPAFLIYSDIEQDLPLLVYFRGF</sequence>
<accession>A0A7N2LYE2</accession>
<keyword evidence="2" id="KW-1185">Reference proteome</keyword>
<dbReference type="Gramene" id="QL06p018610:mrna">
    <property type="protein sequence ID" value="QL06p018610:mrna"/>
    <property type="gene ID" value="QL06p018610"/>
</dbReference>
<dbReference type="InParanoid" id="A0A7N2LYE2"/>
<organism evidence="1 2">
    <name type="scientific">Quercus lobata</name>
    <name type="common">Valley oak</name>
    <dbReference type="NCBI Taxonomy" id="97700"/>
    <lineage>
        <taxon>Eukaryota</taxon>
        <taxon>Viridiplantae</taxon>
        <taxon>Streptophyta</taxon>
        <taxon>Embryophyta</taxon>
        <taxon>Tracheophyta</taxon>
        <taxon>Spermatophyta</taxon>
        <taxon>Magnoliopsida</taxon>
        <taxon>eudicotyledons</taxon>
        <taxon>Gunneridae</taxon>
        <taxon>Pentapetalae</taxon>
        <taxon>rosids</taxon>
        <taxon>fabids</taxon>
        <taxon>Fagales</taxon>
        <taxon>Fagaceae</taxon>
        <taxon>Quercus</taxon>
    </lineage>
</organism>
<dbReference type="PANTHER" id="PTHR27006:SF606">
    <property type="entry name" value="INTERLEUKIN-1 RECEPTOR-ASSOCIATED KINASE 4"/>
    <property type="match status" value="1"/>
</dbReference>
<dbReference type="SUPFAM" id="SSF56112">
    <property type="entry name" value="Protein kinase-like (PK-like)"/>
    <property type="match status" value="1"/>
</dbReference>
<dbReference type="EMBL" id="LRBV02000006">
    <property type="status" value="NOT_ANNOTATED_CDS"/>
    <property type="molecule type" value="Genomic_DNA"/>
</dbReference>
<proteinExistence type="predicted"/>
<name>A0A7N2LYE2_QUELO</name>
<dbReference type="OMA" id="WRIWREG"/>
<dbReference type="EnsemblPlants" id="QL06p018610:mrna">
    <property type="protein sequence ID" value="QL06p018610:mrna"/>
    <property type="gene ID" value="QL06p018610"/>
</dbReference>
<dbReference type="PANTHER" id="PTHR27006">
    <property type="entry name" value="PROMASTIGOTE SURFACE ANTIGEN PROTEIN PSA"/>
    <property type="match status" value="1"/>
</dbReference>
<evidence type="ECO:0008006" key="3">
    <source>
        <dbReference type="Google" id="ProtNLM"/>
    </source>
</evidence>